<keyword evidence="4" id="KW-1185">Reference proteome</keyword>
<comment type="caution">
    <text evidence="3">The sequence shown here is derived from an EMBL/GenBank/DDBJ whole genome shotgun (WGS) entry which is preliminary data.</text>
</comment>
<sequence>MSSPEPQSASPSAAASPPPAAAPQSLPVVVQGSTTPAAIKEAPVGELAESSSQTATPPIPSSITPPAIDTTADDPNPFGDLDSDSDSPSIPSRATETHSYSTATTLCAADHRVAGPLVSAPLSEERLWELLHSSSQYTLENVCQAMDGRLAEMLRFYVTLHRGPNVRGRTNFERRLNAAQSFEKVLMCSEPVTADALTEVGRELAAAQAPLKSAEASRTVMENKLFSEQCACANAEMWAQQFSAYRDAAHKEIKLVKSREASLNVQISEMNAVIKSHQEMYDRLENRFQMALRSNEILTKEVNHGRSEYLVEIQAFKKSHENLHKLLSHTDPKETIADVQASGTQPRSRLPGQASRLEKANSALSSRLRLEDTDPEALVLMVEGEFSSSMCSPALNSTKLTGRPWLLILKTHRALKAVSKIGLEDGGDHAALADDIARAKVRFAEIRAEKQRKAEEAAAAAGLSAPPPLMVSVDVAVSDAESMSSPRLTPKHKAALSSEFRSSFRLAGGSRSDIKSLTSKSSPGQSGKSSSKSKKSRPKKTAAKAKSGRSSSDDSVISVSSESESESSSDQDSSASEGSEAHEDEESELSKLRPESHKKKASPKSTGKKKSSAKAKKVTASKKTSKSSSKTSRSSKKTKSQDTTDGSSLDANLPDWISKYPELVKLVQRASDLLTPYMAPEFTTLSAQKYWVKLEQAFLPSPVPSDAEVKCTSVGIEKFCKFMDPDHLWRKAMDLWPEHTCLFDTTDFQLDSHISQRVDYPKRL</sequence>
<organism evidence="3 4">
    <name type="scientific">Phytophthora megakarya</name>
    <dbReference type="NCBI Taxonomy" id="4795"/>
    <lineage>
        <taxon>Eukaryota</taxon>
        <taxon>Sar</taxon>
        <taxon>Stramenopiles</taxon>
        <taxon>Oomycota</taxon>
        <taxon>Peronosporomycetes</taxon>
        <taxon>Peronosporales</taxon>
        <taxon>Peronosporaceae</taxon>
        <taxon>Phytophthora</taxon>
    </lineage>
</organism>
<feature type="region of interest" description="Disordered" evidence="2">
    <location>
        <begin position="1"/>
        <end position="98"/>
    </location>
</feature>
<evidence type="ECO:0000256" key="1">
    <source>
        <dbReference type="SAM" id="Coils"/>
    </source>
</evidence>
<dbReference type="EMBL" id="NBNE01005756">
    <property type="protein sequence ID" value="OWZ03055.1"/>
    <property type="molecule type" value="Genomic_DNA"/>
</dbReference>
<evidence type="ECO:0000256" key="2">
    <source>
        <dbReference type="SAM" id="MobiDB-lite"/>
    </source>
</evidence>
<feature type="region of interest" description="Disordered" evidence="2">
    <location>
        <begin position="511"/>
        <end position="651"/>
    </location>
</feature>
<feature type="compositionally biased region" description="Low complexity" evidence="2">
    <location>
        <begin position="518"/>
        <end position="530"/>
    </location>
</feature>
<proteinExistence type="predicted"/>
<evidence type="ECO:0000313" key="3">
    <source>
        <dbReference type="EMBL" id="OWZ03055.1"/>
    </source>
</evidence>
<feature type="compositionally biased region" description="Basic residues" evidence="2">
    <location>
        <begin position="596"/>
        <end position="625"/>
    </location>
</feature>
<name>A0A225VCE7_9STRA</name>
<gene>
    <name evidence="3" type="ORF">PHMEG_00025282</name>
</gene>
<feature type="coiled-coil region" evidence="1">
    <location>
        <begin position="267"/>
        <end position="301"/>
    </location>
</feature>
<feature type="compositionally biased region" description="Low complexity" evidence="2">
    <location>
        <begin position="548"/>
        <end position="562"/>
    </location>
</feature>
<accession>A0A225VCE7</accession>
<dbReference type="Proteomes" id="UP000198211">
    <property type="component" value="Unassembled WGS sequence"/>
</dbReference>
<reference evidence="4" key="1">
    <citation type="submission" date="2017-03" db="EMBL/GenBank/DDBJ databases">
        <title>Phytopthora megakarya and P. palmivora, two closely related causual agents of cacao black pod achieved similar genome size and gene model numbers by different mechanisms.</title>
        <authorList>
            <person name="Ali S."/>
            <person name="Shao J."/>
            <person name="Larry D.J."/>
            <person name="Kronmiller B."/>
            <person name="Shen D."/>
            <person name="Strem M.D."/>
            <person name="Melnick R.L."/>
            <person name="Guiltinan M.J."/>
            <person name="Tyler B.M."/>
            <person name="Meinhardt L.W."/>
            <person name="Bailey B.A."/>
        </authorList>
    </citation>
    <scope>NUCLEOTIDE SEQUENCE [LARGE SCALE GENOMIC DNA]</scope>
    <source>
        <strain evidence="4">zdho120</strain>
    </source>
</reference>
<evidence type="ECO:0000313" key="4">
    <source>
        <dbReference type="Proteomes" id="UP000198211"/>
    </source>
</evidence>
<feature type="compositionally biased region" description="Basic residues" evidence="2">
    <location>
        <begin position="531"/>
        <end position="547"/>
    </location>
</feature>
<feature type="compositionally biased region" description="Polar residues" evidence="2">
    <location>
        <begin position="641"/>
        <end position="650"/>
    </location>
</feature>
<feature type="compositionally biased region" description="Low complexity" evidence="2">
    <location>
        <begin position="1"/>
        <end position="15"/>
    </location>
</feature>
<keyword evidence="1" id="KW-0175">Coiled coil</keyword>
<dbReference type="AlphaFoldDB" id="A0A225VCE7"/>
<feature type="compositionally biased region" description="Low complexity" evidence="2">
    <location>
        <begin position="50"/>
        <end position="70"/>
    </location>
</feature>
<protein>
    <submittedName>
        <fullName evidence="3">Uncharacterized protein</fullName>
    </submittedName>
</protein>